<proteinExistence type="predicted"/>
<dbReference type="AlphaFoldDB" id="A0A151B603"/>
<dbReference type="RefSeq" id="WP_066822758.1">
    <property type="nucleotide sequence ID" value="NZ_LTBA01000004.1"/>
</dbReference>
<evidence type="ECO:0000256" key="1">
    <source>
        <dbReference type="SAM" id="Coils"/>
    </source>
</evidence>
<comment type="caution">
    <text evidence="3">The sequence shown here is derived from an EMBL/GenBank/DDBJ whole genome shotgun (WGS) entry which is preliminary data.</text>
</comment>
<feature type="coiled-coil region" evidence="1">
    <location>
        <begin position="46"/>
        <end position="85"/>
    </location>
</feature>
<keyword evidence="2" id="KW-0472">Membrane</keyword>
<dbReference type="STRING" id="1121338.CLTEP_07300"/>
<dbReference type="InterPro" id="IPR007813">
    <property type="entry name" value="PilN"/>
</dbReference>
<keyword evidence="2" id="KW-1133">Transmembrane helix</keyword>
<sequence length="192" mass="22146">MKDFNFFEPYLKNEVLSRNKRIAITVLAIIVTFVMLIVHITNSININNQEKEIAILENMMNSKNAKEAIKELSSEEKEYDILEEYYKRVAVIKGNIISKDRINNELLDNILSTIPQKVYFNTMSMNGKGIQIQGYADSRISIAELEHNLKSLKIFSKVYIPAISTNEKEDKFIFSITCALKDVNSNENEKQQ</sequence>
<reference evidence="3 4" key="1">
    <citation type="submission" date="2016-02" db="EMBL/GenBank/DDBJ databases">
        <title>Genome sequence of Clostridium tepidiprofundi DSM 19306.</title>
        <authorList>
            <person name="Poehlein A."/>
            <person name="Daniel R."/>
        </authorList>
    </citation>
    <scope>NUCLEOTIDE SEQUENCE [LARGE SCALE GENOMIC DNA]</scope>
    <source>
        <strain evidence="3 4">DSM 19306</strain>
    </source>
</reference>
<dbReference type="PANTHER" id="PTHR40278">
    <property type="entry name" value="DNA UTILIZATION PROTEIN HOFN"/>
    <property type="match status" value="1"/>
</dbReference>
<protein>
    <submittedName>
        <fullName evidence="3">Fimbrial assembly protein (PilN)</fullName>
    </submittedName>
</protein>
<dbReference type="InterPro" id="IPR052534">
    <property type="entry name" value="Extracell_DNA_Util/SecSys_Comp"/>
</dbReference>
<evidence type="ECO:0000313" key="4">
    <source>
        <dbReference type="Proteomes" id="UP000075531"/>
    </source>
</evidence>
<dbReference type="PANTHER" id="PTHR40278:SF1">
    <property type="entry name" value="DNA UTILIZATION PROTEIN HOFN"/>
    <property type="match status" value="1"/>
</dbReference>
<evidence type="ECO:0000256" key="2">
    <source>
        <dbReference type="SAM" id="Phobius"/>
    </source>
</evidence>
<feature type="transmembrane region" description="Helical" evidence="2">
    <location>
        <begin position="21"/>
        <end position="40"/>
    </location>
</feature>
<accession>A0A151B603</accession>
<dbReference type="OrthoDB" id="1707667at2"/>
<keyword evidence="2" id="KW-0812">Transmembrane</keyword>
<dbReference type="Proteomes" id="UP000075531">
    <property type="component" value="Unassembled WGS sequence"/>
</dbReference>
<keyword evidence="4" id="KW-1185">Reference proteome</keyword>
<gene>
    <name evidence="3" type="ORF">CLTEP_07300</name>
</gene>
<dbReference type="EMBL" id="LTBA01000004">
    <property type="protein sequence ID" value="KYH35326.1"/>
    <property type="molecule type" value="Genomic_DNA"/>
</dbReference>
<name>A0A151B603_9CLOT</name>
<keyword evidence="1" id="KW-0175">Coiled coil</keyword>
<dbReference type="Pfam" id="PF05137">
    <property type="entry name" value="PilN"/>
    <property type="match status" value="1"/>
</dbReference>
<evidence type="ECO:0000313" key="3">
    <source>
        <dbReference type="EMBL" id="KYH35326.1"/>
    </source>
</evidence>
<dbReference type="PATRIC" id="fig|1121338.3.peg.741"/>
<organism evidence="3 4">
    <name type="scientific">Clostridium tepidiprofundi DSM 19306</name>
    <dbReference type="NCBI Taxonomy" id="1121338"/>
    <lineage>
        <taxon>Bacteria</taxon>
        <taxon>Bacillati</taxon>
        <taxon>Bacillota</taxon>
        <taxon>Clostridia</taxon>
        <taxon>Eubacteriales</taxon>
        <taxon>Clostridiaceae</taxon>
        <taxon>Clostridium</taxon>
    </lineage>
</organism>